<dbReference type="PANTHER" id="PTHR42904:SF6">
    <property type="entry name" value="NAD-CAPPED RNA HYDROLASE NUDT12"/>
    <property type="match status" value="1"/>
</dbReference>
<gene>
    <name evidence="11" type="ORF">SAMN02745163_01952</name>
</gene>
<keyword evidence="8" id="KW-0520">NAD</keyword>
<dbReference type="PROSITE" id="PS00893">
    <property type="entry name" value="NUDIX_BOX"/>
    <property type="match status" value="1"/>
</dbReference>
<sequence length="166" mass="19180">MKFIHCPYCGEKLDKKSIGDEGVVPYCNNCEMPIFDLMYTCILTLVINEFNEIALIRQEYISKTNYVCVAGHIKPGEDAENTVIREVKEELGLDVVNARYIKSYYYEKKDMLMLGFVSKVKKDSFNISSEVDEAQWFSIDEALVNLKDASIAIKLLKDYLKEYNKE</sequence>
<feature type="domain" description="Nudix hydrolase" evidence="10">
    <location>
        <begin position="37"/>
        <end position="159"/>
    </location>
</feature>
<dbReference type="PANTHER" id="PTHR42904">
    <property type="entry name" value="NUDIX HYDROLASE, NUDC SUBFAMILY"/>
    <property type="match status" value="1"/>
</dbReference>
<proteinExistence type="inferred from homology"/>
<dbReference type="OrthoDB" id="9800077at2"/>
<dbReference type="GO" id="GO:0035529">
    <property type="term" value="F:NADH pyrophosphatase activity"/>
    <property type="evidence" value="ECO:0007669"/>
    <property type="project" value="TreeGrafter"/>
</dbReference>
<evidence type="ECO:0000256" key="8">
    <source>
        <dbReference type="ARBA" id="ARBA00023027"/>
    </source>
</evidence>
<accession>A0A1M6J909</accession>
<dbReference type="CDD" id="cd03429">
    <property type="entry name" value="NUDIX_NADH_pyrophosphatase_Nudt13"/>
    <property type="match status" value="1"/>
</dbReference>
<keyword evidence="6" id="KW-0378">Hydrolase</keyword>
<evidence type="ECO:0000256" key="3">
    <source>
        <dbReference type="ARBA" id="ARBA00009595"/>
    </source>
</evidence>
<evidence type="ECO:0000256" key="9">
    <source>
        <dbReference type="ARBA" id="ARBA00023679"/>
    </source>
</evidence>
<comment type="catalytic activity">
    <reaction evidence="9">
        <text>a 5'-end NAD(+)-phospho-ribonucleoside in mRNA + H2O = a 5'-end phospho-adenosine-phospho-ribonucleoside in mRNA + beta-nicotinamide D-ribonucleotide + 2 H(+)</text>
        <dbReference type="Rhea" id="RHEA:60876"/>
        <dbReference type="Rhea" id="RHEA-COMP:15698"/>
        <dbReference type="Rhea" id="RHEA-COMP:15719"/>
        <dbReference type="ChEBI" id="CHEBI:14649"/>
        <dbReference type="ChEBI" id="CHEBI:15377"/>
        <dbReference type="ChEBI" id="CHEBI:15378"/>
        <dbReference type="ChEBI" id="CHEBI:144029"/>
        <dbReference type="ChEBI" id="CHEBI:144051"/>
    </reaction>
    <physiologicalReaction direction="left-to-right" evidence="9">
        <dbReference type="Rhea" id="RHEA:60877"/>
    </physiologicalReaction>
</comment>
<reference evidence="11 12" key="1">
    <citation type="submission" date="2016-11" db="EMBL/GenBank/DDBJ databases">
        <authorList>
            <person name="Jaros S."/>
            <person name="Januszkiewicz K."/>
            <person name="Wedrychowicz H."/>
        </authorList>
    </citation>
    <scope>NUCLEOTIDE SEQUENCE [LARGE SCALE GENOMIC DNA]</scope>
    <source>
        <strain evidence="11 12">DSM 21758</strain>
    </source>
</reference>
<dbReference type="PROSITE" id="PS51462">
    <property type="entry name" value="NUDIX"/>
    <property type="match status" value="1"/>
</dbReference>
<dbReference type="AlphaFoldDB" id="A0A1M6J909"/>
<comment type="cofactor">
    <cofactor evidence="1">
        <name>Mg(2+)</name>
        <dbReference type="ChEBI" id="CHEBI:18420"/>
    </cofactor>
</comment>
<evidence type="ECO:0000256" key="1">
    <source>
        <dbReference type="ARBA" id="ARBA00001946"/>
    </source>
</evidence>
<dbReference type="GO" id="GO:0006742">
    <property type="term" value="P:NADP+ catabolic process"/>
    <property type="evidence" value="ECO:0007669"/>
    <property type="project" value="TreeGrafter"/>
</dbReference>
<dbReference type="SUPFAM" id="SSF55811">
    <property type="entry name" value="Nudix"/>
    <property type="match status" value="1"/>
</dbReference>
<dbReference type="GO" id="GO:0005829">
    <property type="term" value="C:cytosol"/>
    <property type="evidence" value="ECO:0007669"/>
    <property type="project" value="TreeGrafter"/>
</dbReference>
<evidence type="ECO:0000256" key="5">
    <source>
        <dbReference type="ARBA" id="ARBA00022723"/>
    </source>
</evidence>
<dbReference type="InterPro" id="IPR050241">
    <property type="entry name" value="NAD-cap_RNA_hydrolase_NudC"/>
</dbReference>
<dbReference type="STRING" id="1121302.SAMN02745163_01952"/>
<name>A0A1M6J909_9CLOT</name>
<evidence type="ECO:0000256" key="7">
    <source>
        <dbReference type="ARBA" id="ARBA00022842"/>
    </source>
</evidence>
<dbReference type="EC" id="3.6.1.22" evidence="4"/>
<keyword evidence="12" id="KW-1185">Reference proteome</keyword>
<comment type="similarity">
    <text evidence="3">Belongs to the Nudix hydrolase family. NudC subfamily.</text>
</comment>
<dbReference type="GO" id="GO:0019677">
    <property type="term" value="P:NAD+ catabolic process"/>
    <property type="evidence" value="ECO:0007669"/>
    <property type="project" value="TreeGrafter"/>
</dbReference>
<protein>
    <recommendedName>
        <fullName evidence="4">NAD(+) diphosphatase</fullName>
        <ecNumber evidence="4">3.6.1.22</ecNumber>
    </recommendedName>
</protein>
<dbReference type="InterPro" id="IPR049734">
    <property type="entry name" value="NudC-like_C"/>
</dbReference>
<evidence type="ECO:0000259" key="10">
    <source>
        <dbReference type="PROSITE" id="PS51462"/>
    </source>
</evidence>
<dbReference type="InterPro" id="IPR015797">
    <property type="entry name" value="NUDIX_hydrolase-like_dom_sf"/>
</dbReference>
<evidence type="ECO:0000313" key="12">
    <source>
        <dbReference type="Proteomes" id="UP000184310"/>
    </source>
</evidence>
<evidence type="ECO:0000256" key="2">
    <source>
        <dbReference type="ARBA" id="ARBA00001947"/>
    </source>
</evidence>
<dbReference type="InterPro" id="IPR000086">
    <property type="entry name" value="NUDIX_hydrolase_dom"/>
</dbReference>
<keyword evidence="5" id="KW-0479">Metal-binding</keyword>
<evidence type="ECO:0000256" key="6">
    <source>
        <dbReference type="ARBA" id="ARBA00022801"/>
    </source>
</evidence>
<dbReference type="EMBL" id="FQZB01000008">
    <property type="protein sequence ID" value="SHJ43177.1"/>
    <property type="molecule type" value="Genomic_DNA"/>
</dbReference>
<dbReference type="Pfam" id="PF00293">
    <property type="entry name" value="NUDIX"/>
    <property type="match status" value="1"/>
</dbReference>
<organism evidence="11 12">
    <name type="scientific">Clostridium cavendishii DSM 21758</name>
    <dbReference type="NCBI Taxonomy" id="1121302"/>
    <lineage>
        <taxon>Bacteria</taxon>
        <taxon>Bacillati</taxon>
        <taxon>Bacillota</taxon>
        <taxon>Clostridia</taxon>
        <taxon>Eubacteriales</taxon>
        <taxon>Clostridiaceae</taxon>
        <taxon>Clostridium</taxon>
    </lineage>
</organism>
<evidence type="ECO:0000313" key="11">
    <source>
        <dbReference type="EMBL" id="SHJ43177.1"/>
    </source>
</evidence>
<dbReference type="Gene3D" id="3.90.79.10">
    <property type="entry name" value="Nucleoside Triphosphate Pyrophosphohydrolase"/>
    <property type="match status" value="1"/>
</dbReference>
<keyword evidence="7" id="KW-0460">Magnesium</keyword>
<comment type="cofactor">
    <cofactor evidence="2">
        <name>Zn(2+)</name>
        <dbReference type="ChEBI" id="CHEBI:29105"/>
    </cofactor>
</comment>
<dbReference type="RefSeq" id="WP_072986495.1">
    <property type="nucleotide sequence ID" value="NZ_FQZB01000008.1"/>
</dbReference>
<evidence type="ECO:0000256" key="4">
    <source>
        <dbReference type="ARBA" id="ARBA00012381"/>
    </source>
</evidence>
<dbReference type="GO" id="GO:0046872">
    <property type="term" value="F:metal ion binding"/>
    <property type="evidence" value="ECO:0007669"/>
    <property type="project" value="UniProtKB-KW"/>
</dbReference>
<dbReference type="InterPro" id="IPR020084">
    <property type="entry name" value="NUDIX_hydrolase_CS"/>
</dbReference>
<dbReference type="Proteomes" id="UP000184310">
    <property type="component" value="Unassembled WGS sequence"/>
</dbReference>